<accession>A0A366FTY4</accession>
<protein>
    <submittedName>
        <fullName evidence="2">Uncharacterized protein</fullName>
    </submittedName>
</protein>
<feature type="compositionally biased region" description="Basic and acidic residues" evidence="1">
    <location>
        <begin position="233"/>
        <end position="244"/>
    </location>
</feature>
<feature type="region of interest" description="Disordered" evidence="1">
    <location>
        <begin position="152"/>
        <end position="175"/>
    </location>
</feature>
<feature type="compositionally biased region" description="Basic residues" evidence="1">
    <location>
        <begin position="86"/>
        <end position="101"/>
    </location>
</feature>
<sequence length="252" mass="27851">MAVTDLAIGRALPGAIMIVSHAVASLDGSKPLAKRALPWRCGERAACGGAKKDPRGRRLSRNRTERPPAMRGKPPEGRWRQEKTPWRPRRPRRSRKRKRARTPSPPSRANWRKRNSATRRFKRHPMAAADARTGRSLSASTVHATLAGRLGAGRERAPASGPVKGRPGPASATAEAPRLAAWGAASKGRARTRQRPIRFLPVLGGHRSARADIRTVRVETRAVKVRLARQTRPIDDPLEEEKATVLRRLAQR</sequence>
<feature type="region of interest" description="Disordered" evidence="1">
    <location>
        <begin position="45"/>
        <end position="137"/>
    </location>
</feature>
<keyword evidence="3" id="KW-1185">Reference proteome</keyword>
<evidence type="ECO:0000313" key="3">
    <source>
        <dbReference type="Proteomes" id="UP000253529"/>
    </source>
</evidence>
<dbReference type="Proteomes" id="UP000253529">
    <property type="component" value="Unassembled WGS sequence"/>
</dbReference>
<name>A0A366FTY4_9HYPH</name>
<dbReference type="EMBL" id="QNRK01000001">
    <property type="protein sequence ID" value="RBP18144.1"/>
    <property type="molecule type" value="Genomic_DNA"/>
</dbReference>
<evidence type="ECO:0000313" key="2">
    <source>
        <dbReference type="EMBL" id="RBP18144.1"/>
    </source>
</evidence>
<evidence type="ECO:0000256" key="1">
    <source>
        <dbReference type="SAM" id="MobiDB-lite"/>
    </source>
</evidence>
<organism evidence="2 3">
    <name type="scientific">Roseiarcus fermentans</name>
    <dbReference type="NCBI Taxonomy" id="1473586"/>
    <lineage>
        <taxon>Bacteria</taxon>
        <taxon>Pseudomonadati</taxon>
        <taxon>Pseudomonadota</taxon>
        <taxon>Alphaproteobacteria</taxon>
        <taxon>Hyphomicrobiales</taxon>
        <taxon>Roseiarcaceae</taxon>
        <taxon>Roseiarcus</taxon>
    </lineage>
</organism>
<comment type="caution">
    <text evidence="2">The sequence shown here is derived from an EMBL/GenBank/DDBJ whole genome shotgun (WGS) entry which is preliminary data.</text>
</comment>
<gene>
    <name evidence="2" type="ORF">DFR50_10186</name>
</gene>
<dbReference type="AlphaFoldDB" id="A0A366FTY4"/>
<reference evidence="2 3" key="1">
    <citation type="submission" date="2018-06" db="EMBL/GenBank/DDBJ databases">
        <title>Genomic Encyclopedia of Type Strains, Phase IV (KMG-IV): sequencing the most valuable type-strain genomes for metagenomic binning, comparative biology and taxonomic classification.</title>
        <authorList>
            <person name="Goeker M."/>
        </authorList>
    </citation>
    <scope>NUCLEOTIDE SEQUENCE [LARGE SCALE GENOMIC DNA]</scope>
    <source>
        <strain evidence="2 3">DSM 24875</strain>
    </source>
</reference>
<proteinExistence type="predicted"/>
<feature type="compositionally biased region" description="Basic and acidic residues" evidence="1">
    <location>
        <begin position="62"/>
        <end position="85"/>
    </location>
</feature>
<feature type="region of interest" description="Disordered" evidence="1">
    <location>
        <begin position="233"/>
        <end position="252"/>
    </location>
</feature>
<feature type="compositionally biased region" description="Basic residues" evidence="1">
    <location>
        <begin position="110"/>
        <end position="125"/>
    </location>
</feature>